<accession>A0A252F543</accession>
<dbReference type="AlphaFoldDB" id="A0A252F543"/>
<gene>
    <name evidence="4" type="ORF">CBW42_04475</name>
</gene>
<keyword evidence="5" id="KW-1185">Reference proteome</keyword>
<dbReference type="InterPro" id="IPR001303">
    <property type="entry name" value="Aldolase_II/adducin_N"/>
</dbReference>
<evidence type="ECO:0000313" key="4">
    <source>
        <dbReference type="EMBL" id="OUM20852.1"/>
    </source>
</evidence>
<organism evidence="4 5">
    <name type="scientific">Butyricicoccus porcorum</name>
    <dbReference type="NCBI Taxonomy" id="1945634"/>
    <lineage>
        <taxon>Bacteria</taxon>
        <taxon>Bacillati</taxon>
        <taxon>Bacillota</taxon>
        <taxon>Clostridia</taxon>
        <taxon>Eubacteriales</taxon>
        <taxon>Butyricicoccaceae</taxon>
        <taxon>Butyricicoccus</taxon>
    </lineage>
</organism>
<evidence type="ECO:0000259" key="3">
    <source>
        <dbReference type="SMART" id="SM01007"/>
    </source>
</evidence>
<dbReference type="SUPFAM" id="SSF53639">
    <property type="entry name" value="AraD/HMP-PK domain-like"/>
    <property type="match status" value="1"/>
</dbReference>
<protein>
    <submittedName>
        <fullName evidence="4">Class II aldolase</fullName>
    </submittedName>
</protein>
<dbReference type="GO" id="GO:0046872">
    <property type="term" value="F:metal ion binding"/>
    <property type="evidence" value="ECO:0007669"/>
    <property type="project" value="UniProtKB-KW"/>
</dbReference>
<keyword evidence="2" id="KW-0456">Lyase</keyword>
<evidence type="ECO:0000313" key="5">
    <source>
        <dbReference type="Proteomes" id="UP000194903"/>
    </source>
</evidence>
<keyword evidence="1" id="KW-0479">Metal-binding</keyword>
<dbReference type="Gene3D" id="3.40.225.10">
    <property type="entry name" value="Class II aldolase/adducin N-terminal domain"/>
    <property type="match status" value="1"/>
</dbReference>
<dbReference type="OrthoDB" id="9794581at2"/>
<feature type="domain" description="Class II aldolase/adducin N-terminal" evidence="3">
    <location>
        <begin position="13"/>
        <end position="189"/>
    </location>
</feature>
<dbReference type="PANTHER" id="PTHR22789">
    <property type="entry name" value="FUCULOSE PHOSPHATE ALDOLASE"/>
    <property type="match status" value="1"/>
</dbReference>
<name>A0A252F543_9FIRM</name>
<dbReference type="GO" id="GO:0005829">
    <property type="term" value="C:cytosol"/>
    <property type="evidence" value="ECO:0007669"/>
    <property type="project" value="TreeGrafter"/>
</dbReference>
<dbReference type="InterPro" id="IPR050197">
    <property type="entry name" value="Aldolase_class_II_sugar_metab"/>
</dbReference>
<dbReference type="InterPro" id="IPR036409">
    <property type="entry name" value="Aldolase_II/adducin_N_sf"/>
</dbReference>
<dbReference type="RefSeq" id="WP_087018183.1">
    <property type="nucleotide sequence ID" value="NZ_CP178353.1"/>
</dbReference>
<dbReference type="SMART" id="SM01007">
    <property type="entry name" value="Aldolase_II"/>
    <property type="match status" value="1"/>
</dbReference>
<comment type="caution">
    <text evidence="4">The sequence shown here is derived from an EMBL/GenBank/DDBJ whole genome shotgun (WGS) entry which is preliminary data.</text>
</comment>
<dbReference type="Proteomes" id="UP000194903">
    <property type="component" value="Unassembled WGS sequence"/>
</dbReference>
<dbReference type="Pfam" id="PF00596">
    <property type="entry name" value="Aldolase_II"/>
    <property type="match status" value="1"/>
</dbReference>
<reference evidence="4 5" key="1">
    <citation type="submission" date="2017-05" db="EMBL/GenBank/DDBJ databases">
        <title>Butyricicoccus porcorum sp. nov. a butyrate-producing bacterium from the swine intestinal tract.</title>
        <authorList>
            <person name="Trachsel J."/>
            <person name="Humphrey S."/>
            <person name="Allen H.K."/>
        </authorList>
    </citation>
    <scope>NUCLEOTIDE SEQUENCE [LARGE SCALE GENOMIC DNA]</scope>
    <source>
        <strain evidence="4">BB10</strain>
    </source>
</reference>
<dbReference type="PANTHER" id="PTHR22789:SF0">
    <property type="entry name" value="3-OXO-TETRONATE 4-PHOSPHATE DECARBOXYLASE-RELATED"/>
    <property type="match status" value="1"/>
</dbReference>
<dbReference type="GO" id="GO:0016832">
    <property type="term" value="F:aldehyde-lyase activity"/>
    <property type="evidence" value="ECO:0007669"/>
    <property type="project" value="TreeGrafter"/>
</dbReference>
<evidence type="ECO:0000256" key="1">
    <source>
        <dbReference type="ARBA" id="ARBA00022723"/>
    </source>
</evidence>
<proteinExistence type="predicted"/>
<evidence type="ECO:0000256" key="2">
    <source>
        <dbReference type="ARBA" id="ARBA00023239"/>
    </source>
</evidence>
<dbReference type="EMBL" id="NHOC01000004">
    <property type="protein sequence ID" value="OUM20852.1"/>
    <property type="molecule type" value="Genomic_DNA"/>
</dbReference>
<sequence length="212" mass="22686">MKPSLCHLTPLRADIVSTAQRAYHSGLMAGTSGNLSCYDPESGCMAITPSNMDYSVMTPEDIVLMQLDGTVLDGGKPSSEWKMHAELYQNLPEVRAVVHTHSPNATAYAVLRREIPCVLVEMLLFLGGSIEVAAYAAQGSAAVGTHCLPILRRKPACLLANHGVVTTGATLEQAYTNSIYVEDSAKIVRLAMSTGSPIPAVIDEEGSKPYHE</sequence>
<dbReference type="GO" id="GO:0019323">
    <property type="term" value="P:pentose catabolic process"/>
    <property type="evidence" value="ECO:0007669"/>
    <property type="project" value="TreeGrafter"/>
</dbReference>